<accession>A0A9W9QVB9</accession>
<dbReference type="PROSITE" id="PS50090">
    <property type="entry name" value="MYB_LIKE"/>
    <property type="match status" value="1"/>
</dbReference>
<dbReference type="CDD" id="cd00167">
    <property type="entry name" value="SANT"/>
    <property type="match status" value="1"/>
</dbReference>
<organism evidence="3 4">
    <name type="scientific">Penicillium brevicompactum</name>
    <dbReference type="NCBI Taxonomy" id="5074"/>
    <lineage>
        <taxon>Eukaryota</taxon>
        <taxon>Fungi</taxon>
        <taxon>Dikarya</taxon>
        <taxon>Ascomycota</taxon>
        <taxon>Pezizomycotina</taxon>
        <taxon>Eurotiomycetes</taxon>
        <taxon>Eurotiomycetidae</taxon>
        <taxon>Eurotiales</taxon>
        <taxon>Aspergillaceae</taxon>
        <taxon>Penicillium</taxon>
    </lineage>
</organism>
<dbReference type="Proteomes" id="UP001147695">
    <property type="component" value="Unassembled WGS sequence"/>
</dbReference>
<dbReference type="InterPro" id="IPR009057">
    <property type="entry name" value="Homeodomain-like_sf"/>
</dbReference>
<evidence type="ECO:0000313" key="4">
    <source>
        <dbReference type="Proteomes" id="UP001147695"/>
    </source>
</evidence>
<evidence type="ECO:0000259" key="2">
    <source>
        <dbReference type="PROSITE" id="PS51294"/>
    </source>
</evidence>
<reference evidence="3" key="2">
    <citation type="journal article" date="2023" name="IMA Fungus">
        <title>Comparative genomic study of the Penicillium genus elucidates a diverse pangenome and 15 lateral gene transfer events.</title>
        <authorList>
            <person name="Petersen C."/>
            <person name="Sorensen T."/>
            <person name="Nielsen M.R."/>
            <person name="Sondergaard T.E."/>
            <person name="Sorensen J.L."/>
            <person name="Fitzpatrick D.A."/>
            <person name="Frisvad J.C."/>
            <person name="Nielsen K.L."/>
        </authorList>
    </citation>
    <scope>NUCLEOTIDE SEQUENCE</scope>
    <source>
        <strain evidence="3">IBT 35673</strain>
    </source>
</reference>
<feature type="domain" description="HTH myb-type" evidence="2">
    <location>
        <begin position="32"/>
        <end position="77"/>
    </location>
</feature>
<dbReference type="AlphaFoldDB" id="A0A9W9QVB9"/>
<dbReference type="InterPro" id="IPR001005">
    <property type="entry name" value="SANT/Myb"/>
</dbReference>
<evidence type="ECO:0000313" key="3">
    <source>
        <dbReference type="EMBL" id="KAJ5346204.1"/>
    </source>
</evidence>
<gene>
    <name evidence="3" type="ORF">N7452_004208</name>
</gene>
<dbReference type="Gene3D" id="1.10.10.60">
    <property type="entry name" value="Homeodomain-like"/>
    <property type="match status" value="1"/>
</dbReference>
<dbReference type="SUPFAM" id="SSF46689">
    <property type="entry name" value="Homeodomain-like"/>
    <property type="match status" value="1"/>
</dbReference>
<proteinExistence type="predicted"/>
<dbReference type="PROSITE" id="PS51294">
    <property type="entry name" value="HTH_MYB"/>
    <property type="match status" value="1"/>
</dbReference>
<dbReference type="InterPro" id="IPR017930">
    <property type="entry name" value="Myb_dom"/>
</dbReference>
<sequence length="181" mass="21077">MGTINVGDGICFHISRVQTPTGRTLTSSKRIWLPEEDKTIVNLRNQGREWFAISKHLNERSPTACRLRYQNYLERWDTWDDDSKTQLAQQYLKHKSKLWLKVAKEMAVHPRTAEGIFWELMEKEITSRTGIIHSRRLEHSSSSISVNGVSKRSDLINYNNSSTIQLPSLRTSFLPLLHVQW</sequence>
<dbReference type="SMART" id="SM00717">
    <property type="entry name" value="SANT"/>
    <property type="match status" value="1"/>
</dbReference>
<name>A0A9W9QVB9_PENBR</name>
<dbReference type="Pfam" id="PF00249">
    <property type="entry name" value="Myb_DNA-binding"/>
    <property type="match status" value="1"/>
</dbReference>
<reference evidence="3" key="1">
    <citation type="submission" date="2022-12" db="EMBL/GenBank/DDBJ databases">
        <authorList>
            <person name="Petersen C."/>
        </authorList>
    </citation>
    <scope>NUCLEOTIDE SEQUENCE</scope>
    <source>
        <strain evidence="3">IBT 35673</strain>
    </source>
</reference>
<comment type="caution">
    <text evidence="3">The sequence shown here is derived from an EMBL/GenBank/DDBJ whole genome shotgun (WGS) entry which is preliminary data.</text>
</comment>
<feature type="domain" description="Myb-like" evidence="1">
    <location>
        <begin position="32"/>
        <end position="73"/>
    </location>
</feature>
<protein>
    <submittedName>
        <fullName evidence="3">Uncharacterized protein</fullName>
    </submittedName>
</protein>
<evidence type="ECO:0000259" key="1">
    <source>
        <dbReference type="PROSITE" id="PS50090"/>
    </source>
</evidence>
<dbReference type="EMBL" id="JAPZBQ010000002">
    <property type="protein sequence ID" value="KAJ5346204.1"/>
    <property type="molecule type" value="Genomic_DNA"/>
</dbReference>